<dbReference type="PANTHER" id="PTHR43736">
    <property type="entry name" value="ADP-RIBOSE PYROPHOSPHATASE"/>
    <property type="match status" value="1"/>
</dbReference>
<dbReference type="InterPro" id="IPR036388">
    <property type="entry name" value="WH-like_DNA-bd_sf"/>
</dbReference>
<dbReference type="InterPro" id="IPR054105">
    <property type="entry name" value="WHD_NrtR"/>
</dbReference>
<dbReference type="KEGG" id="bgz:XH91_14220"/>
<protein>
    <submittedName>
        <fullName evidence="2">DNA mismatch repair protein MutT</fullName>
    </submittedName>
</protein>
<dbReference type="SUPFAM" id="SSF46785">
    <property type="entry name" value="Winged helix' DNA-binding domain"/>
    <property type="match status" value="1"/>
</dbReference>
<evidence type="ECO:0000313" key="3">
    <source>
        <dbReference type="Proteomes" id="UP000288972"/>
    </source>
</evidence>
<feature type="domain" description="Nudix hydrolase" evidence="1">
    <location>
        <begin position="24"/>
        <end position="158"/>
    </location>
</feature>
<dbReference type="InterPro" id="IPR015797">
    <property type="entry name" value="NUDIX_hydrolase-like_dom_sf"/>
</dbReference>
<dbReference type="Proteomes" id="UP000288972">
    <property type="component" value="Chromosome"/>
</dbReference>
<name>A0AAE5X788_9BRAD</name>
<reference evidence="2 3" key="1">
    <citation type="submission" date="2018-06" db="EMBL/GenBank/DDBJ databases">
        <title>Comparative genomics of rhizobia nodulating Arachis hypogaea in China.</title>
        <authorList>
            <person name="Li Y."/>
        </authorList>
    </citation>
    <scope>NUCLEOTIDE SEQUENCE [LARGE SCALE GENOMIC DNA]</scope>
    <source>
        <strain evidence="2 3">CCBAU 51670</strain>
    </source>
</reference>
<dbReference type="Pfam" id="PF00293">
    <property type="entry name" value="NUDIX"/>
    <property type="match status" value="1"/>
</dbReference>
<gene>
    <name evidence="2" type="ORF">XH91_14220</name>
</gene>
<evidence type="ECO:0000259" key="1">
    <source>
        <dbReference type="PROSITE" id="PS51462"/>
    </source>
</evidence>
<dbReference type="Pfam" id="PF21906">
    <property type="entry name" value="WHD_NrtR"/>
    <property type="match status" value="1"/>
</dbReference>
<organism evidence="2 3">
    <name type="scientific">Bradyrhizobium guangzhouense</name>
    <dbReference type="NCBI Taxonomy" id="1325095"/>
    <lineage>
        <taxon>Bacteria</taxon>
        <taxon>Pseudomonadati</taxon>
        <taxon>Pseudomonadota</taxon>
        <taxon>Alphaproteobacteria</taxon>
        <taxon>Hyphomicrobiales</taxon>
        <taxon>Nitrobacteraceae</taxon>
        <taxon>Bradyrhizobium</taxon>
    </lineage>
</organism>
<dbReference type="Gene3D" id="1.10.10.10">
    <property type="entry name" value="Winged helix-like DNA-binding domain superfamily/Winged helix DNA-binding domain"/>
    <property type="match status" value="1"/>
</dbReference>
<accession>A0AAE5X788</accession>
<proteinExistence type="predicted"/>
<dbReference type="InterPro" id="IPR000086">
    <property type="entry name" value="NUDIX_hydrolase_dom"/>
</dbReference>
<dbReference type="EMBL" id="CP030053">
    <property type="protein sequence ID" value="QAU50137.1"/>
    <property type="molecule type" value="Genomic_DNA"/>
</dbReference>
<dbReference type="PROSITE" id="PS51462">
    <property type="entry name" value="NUDIX"/>
    <property type="match status" value="1"/>
</dbReference>
<evidence type="ECO:0000313" key="2">
    <source>
        <dbReference type="EMBL" id="QAU50137.1"/>
    </source>
</evidence>
<dbReference type="GO" id="GO:0003824">
    <property type="term" value="F:catalytic activity"/>
    <property type="evidence" value="ECO:0007669"/>
    <property type="project" value="UniProtKB-ARBA"/>
</dbReference>
<dbReference type="AlphaFoldDB" id="A0AAE5X788"/>
<dbReference type="SUPFAM" id="SSF55811">
    <property type="entry name" value="Nudix"/>
    <property type="match status" value="1"/>
</dbReference>
<dbReference type="InterPro" id="IPR036390">
    <property type="entry name" value="WH_DNA-bd_sf"/>
</dbReference>
<dbReference type="CDD" id="cd18873">
    <property type="entry name" value="NUDIX_NadM_like"/>
    <property type="match status" value="1"/>
</dbReference>
<dbReference type="Gene3D" id="3.90.79.10">
    <property type="entry name" value="Nucleoside Triphosphate Pyrophosphohydrolase"/>
    <property type="match status" value="1"/>
</dbReference>
<sequence>MPVGDEDRTEGIEKSGHLDFVRPLTTVDVVIFSILGDRLQVLLVQRPAGEGEPFPLSLALPGGFVDVARDRDLAACAARKLKEKTGVTSPYLEQLGSWGSASRDPRGWSATHAYFALIPAEAGALTPDARWFPIRDGKLKEKLAFDHGDILASAIQRLRNKVEYTSLPAYLMPAEFTLPDLQRVYEIVLDRPLEKSAFRTRILSADMIEPVAKMRRGPNRPAQLYRLKKNSEPVYFVRTFNPPE</sequence>
<dbReference type="PANTHER" id="PTHR43736:SF4">
    <property type="entry name" value="SLR1690 PROTEIN"/>
    <property type="match status" value="1"/>
</dbReference>